<reference evidence="1" key="1">
    <citation type="submission" date="2014-11" db="EMBL/GenBank/DDBJ databases">
        <authorList>
            <person name="Amaro Gonzalez C."/>
        </authorList>
    </citation>
    <scope>NUCLEOTIDE SEQUENCE</scope>
</reference>
<dbReference type="EMBL" id="GBXM01031294">
    <property type="protein sequence ID" value="JAH77283.1"/>
    <property type="molecule type" value="Transcribed_RNA"/>
</dbReference>
<reference evidence="1" key="2">
    <citation type="journal article" date="2015" name="Fish Shellfish Immunol.">
        <title>Early steps in the European eel (Anguilla anguilla)-Vibrio vulnificus interaction in the gills: Role of the RtxA13 toxin.</title>
        <authorList>
            <person name="Callol A."/>
            <person name="Pajuelo D."/>
            <person name="Ebbesson L."/>
            <person name="Teles M."/>
            <person name="MacKenzie S."/>
            <person name="Amaro C."/>
        </authorList>
    </citation>
    <scope>NUCLEOTIDE SEQUENCE</scope>
</reference>
<accession>A0A0E9VJA5</accession>
<name>A0A0E9VJA5_ANGAN</name>
<evidence type="ECO:0000313" key="1">
    <source>
        <dbReference type="EMBL" id="JAH77283.1"/>
    </source>
</evidence>
<proteinExistence type="predicted"/>
<sequence length="23" mass="2335">MAALEHAVVLMSPSAGWGGVFTC</sequence>
<dbReference type="AlphaFoldDB" id="A0A0E9VJA5"/>
<protein>
    <submittedName>
        <fullName evidence="1">Uncharacterized protein</fullName>
    </submittedName>
</protein>
<organism evidence="1">
    <name type="scientific">Anguilla anguilla</name>
    <name type="common">European freshwater eel</name>
    <name type="synonym">Muraena anguilla</name>
    <dbReference type="NCBI Taxonomy" id="7936"/>
    <lineage>
        <taxon>Eukaryota</taxon>
        <taxon>Metazoa</taxon>
        <taxon>Chordata</taxon>
        <taxon>Craniata</taxon>
        <taxon>Vertebrata</taxon>
        <taxon>Euteleostomi</taxon>
        <taxon>Actinopterygii</taxon>
        <taxon>Neopterygii</taxon>
        <taxon>Teleostei</taxon>
        <taxon>Anguilliformes</taxon>
        <taxon>Anguillidae</taxon>
        <taxon>Anguilla</taxon>
    </lineage>
</organism>